<evidence type="ECO:0000313" key="2">
    <source>
        <dbReference type="EMBL" id="PNT67401.1"/>
    </source>
</evidence>
<reference evidence="2 3" key="1">
    <citation type="journal article" date="2010" name="Nature">
        <title>Genome sequencing and analysis of the model grass Brachypodium distachyon.</title>
        <authorList>
            <consortium name="International Brachypodium Initiative"/>
        </authorList>
    </citation>
    <scope>NUCLEOTIDE SEQUENCE [LARGE SCALE GENOMIC DNA]</scope>
    <source>
        <strain evidence="2 3">Bd21</strain>
    </source>
</reference>
<sequence length="125" mass="13638">MAPRFSPPHANGDLRFRRHHRRSTPSISGRSTLKRSPSSNTGHGSPPSRTCRRRLGPRGRPTASPSLSRRGAWVEMLWRQWRSAAAEGIGGEEAEAEVGRAPSGMGIGRETLAVHPSRSPLFPPT</sequence>
<evidence type="ECO:0000313" key="3">
    <source>
        <dbReference type="EnsemblPlants" id="PNT67401"/>
    </source>
</evidence>
<proteinExistence type="predicted"/>
<accession>A0A2K2CZF1</accession>
<dbReference type="EMBL" id="CM000882">
    <property type="protein sequence ID" value="PNT67401.1"/>
    <property type="molecule type" value="Genomic_DNA"/>
</dbReference>
<feature type="compositionally biased region" description="Polar residues" evidence="1">
    <location>
        <begin position="24"/>
        <end position="43"/>
    </location>
</feature>
<protein>
    <submittedName>
        <fullName evidence="2 3">Uncharacterized protein</fullName>
    </submittedName>
</protein>
<reference evidence="2" key="2">
    <citation type="submission" date="2017-06" db="EMBL/GenBank/DDBJ databases">
        <title>WGS assembly of Brachypodium distachyon.</title>
        <authorList>
            <consortium name="The International Brachypodium Initiative"/>
            <person name="Lucas S."/>
            <person name="Harmon-Smith M."/>
            <person name="Lail K."/>
            <person name="Tice H."/>
            <person name="Grimwood J."/>
            <person name="Bruce D."/>
            <person name="Barry K."/>
            <person name="Shu S."/>
            <person name="Lindquist E."/>
            <person name="Wang M."/>
            <person name="Pitluck S."/>
            <person name="Vogel J.P."/>
            <person name="Garvin D.F."/>
            <person name="Mockler T.C."/>
            <person name="Schmutz J."/>
            <person name="Rokhsar D."/>
            <person name="Bevan M.W."/>
        </authorList>
    </citation>
    <scope>NUCLEOTIDE SEQUENCE</scope>
    <source>
        <strain evidence="2">Bd21</strain>
    </source>
</reference>
<evidence type="ECO:0000256" key="1">
    <source>
        <dbReference type="SAM" id="MobiDB-lite"/>
    </source>
</evidence>
<dbReference type="InParanoid" id="A0A2K2CZF1"/>
<dbReference type="AlphaFoldDB" id="A0A2K2CZF1"/>
<dbReference type="Gramene" id="PNT67401">
    <property type="protein sequence ID" value="PNT67401"/>
    <property type="gene ID" value="BRADI_3g27046v3"/>
</dbReference>
<name>A0A2K2CZF1_BRADI</name>
<evidence type="ECO:0000313" key="4">
    <source>
        <dbReference type="Proteomes" id="UP000008810"/>
    </source>
</evidence>
<organism evidence="2">
    <name type="scientific">Brachypodium distachyon</name>
    <name type="common">Purple false brome</name>
    <name type="synonym">Trachynia distachya</name>
    <dbReference type="NCBI Taxonomy" id="15368"/>
    <lineage>
        <taxon>Eukaryota</taxon>
        <taxon>Viridiplantae</taxon>
        <taxon>Streptophyta</taxon>
        <taxon>Embryophyta</taxon>
        <taxon>Tracheophyta</taxon>
        <taxon>Spermatophyta</taxon>
        <taxon>Magnoliopsida</taxon>
        <taxon>Liliopsida</taxon>
        <taxon>Poales</taxon>
        <taxon>Poaceae</taxon>
        <taxon>BOP clade</taxon>
        <taxon>Pooideae</taxon>
        <taxon>Stipodae</taxon>
        <taxon>Brachypodieae</taxon>
        <taxon>Brachypodium</taxon>
    </lineage>
</organism>
<feature type="region of interest" description="Disordered" evidence="1">
    <location>
        <begin position="88"/>
        <end position="108"/>
    </location>
</feature>
<gene>
    <name evidence="2" type="ORF">BRADI_3g27046v3</name>
</gene>
<reference evidence="3" key="3">
    <citation type="submission" date="2018-08" db="UniProtKB">
        <authorList>
            <consortium name="EnsemblPlants"/>
        </authorList>
    </citation>
    <scope>IDENTIFICATION</scope>
    <source>
        <strain evidence="3">cv. Bd21</strain>
    </source>
</reference>
<keyword evidence="4" id="KW-1185">Reference proteome</keyword>
<dbReference type="EnsemblPlants" id="PNT67401">
    <property type="protein sequence ID" value="PNT67401"/>
    <property type="gene ID" value="BRADI_3g27046v3"/>
</dbReference>
<dbReference type="Proteomes" id="UP000008810">
    <property type="component" value="Chromosome 3"/>
</dbReference>
<feature type="region of interest" description="Disordered" evidence="1">
    <location>
        <begin position="1"/>
        <end position="69"/>
    </location>
</feature>